<name>A3XRB1_LEEBM</name>
<sequence>KLNKFDKPMNIKTKMVSAINSQTSLSLFNDESFIEDPILYFGYQKNRLGNIVDPKLVYIDEDQVKWTISQNDLPGADNVNITTSSPVAPTATPTLRETAKKKSS</sequence>
<protein>
    <submittedName>
        <fullName evidence="2">Uncharacterized protein</fullName>
    </submittedName>
</protein>
<dbReference type="EMBL" id="AANC01000012">
    <property type="protein sequence ID" value="EAQ47916.1"/>
    <property type="molecule type" value="Genomic_DNA"/>
</dbReference>
<evidence type="ECO:0000256" key="1">
    <source>
        <dbReference type="SAM" id="MobiDB-lite"/>
    </source>
</evidence>
<evidence type="ECO:0000313" key="3">
    <source>
        <dbReference type="Proteomes" id="UP000001601"/>
    </source>
</evidence>
<reference evidence="2 3" key="1">
    <citation type="journal article" date="2007" name="Nature">
        <title>Light stimulates growth of proteorhodopsin-containing marine Flavobacteria.</title>
        <authorList>
            <person name="Gomez-Consarnau L."/>
            <person name="Gonzalez J.M."/>
            <person name="Coll-Llado M."/>
            <person name="Gourdon P."/>
            <person name="Pascher T."/>
            <person name="Neutze R."/>
            <person name="Pedros-Alio C."/>
            <person name="Pinhassi J."/>
        </authorList>
    </citation>
    <scope>NUCLEOTIDE SEQUENCE [LARGE SCALE GENOMIC DNA]</scope>
    <source>
        <strain evidence="2 3">MED217</strain>
    </source>
</reference>
<dbReference type="Proteomes" id="UP000001601">
    <property type="component" value="Unassembled WGS sequence"/>
</dbReference>
<gene>
    <name evidence="2" type="ORF">MED217_18761</name>
</gene>
<dbReference type="RefSeq" id="WP_009782079.1">
    <property type="nucleotide sequence ID" value="NZ_CH672395.1"/>
</dbReference>
<feature type="compositionally biased region" description="Low complexity" evidence="1">
    <location>
        <begin position="82"/>
        <end position="94"/>
    </location>
</feature>
<comment type="caution">
    <text evidence="2">The sequence shown here is derived from an EMBL/GenBank/DDBJ whole genome shotgun (WGS) entry which is preliminary data.</text>
</comment>
<dbReference type="AlphaFoldDB" id="A3XRB1"/>
<organism evidence="2 3">
    <name type="scientific">Leeuwenhoekiella blandensis (strain CECT 7118 / CCUG 51940 / KCTC 22103 / MED217)</name>
    <name type="common">Flavobacterium sp. (strain MED217)</name>
    <dbReference type="NCBI Taxonomy" id="398720"/>
    <lineage>
        <taxon>Bacteria</taxon>
        <taxon>Pseudomonadati</taxon>
        <taxon>Bacteroidota</taxon>
        <taxon>Flavobacteriia</taxon>
        <taxon>Flavobacteriales</taxon>
        <taxon>Flavobacteriaceae</taxon>
        <taxon>Leeuwenhoekiella</taxon>
    </lineage>
</organism>
<evidence type="ECO:0000313" key="2">
    <source>
        <dbReference type="EMBL" id="EAQ47916.1"/>
    </source>
</evidence>
<feature type="non-terminal residue" evidence="2">
    <location>
        <position position="1"/>
    </location>
</feature>
<accession>A3XRB1</accession>
<keyword evidence="3" id="KW-1185">Reference proteome</keyword>
<proteinExistence type="predicted"/>
<dbReference type="eggNOG" id="ENOG5033956">
    <property type="taxonomic scope" value="Bacteria"/>
</dbReference>
<feature type="region of interest" description="Disordered" evidence="1">
    <location>
        <begin position="75"/>
        <end position="104"/>
    </location>
</feature>
<dbReference type="HOGENOM" id="CLU_2242225_0_0_10"/>